<feature type="region of interest" description="Disordered" evidence="1">
    <location>
        <begin position="128"/>
        <end position="147"/>
    </location>
</feature>
<dbReference type="PROSITE" id="PS51293">
    <property type="entry name" value="SANT"/>
    <property type="match status" value="1"/>
</dbReference>
<reference evidence="3 4" key="1">
    <citation type="journal article" date="2019" name="Plant Biotechnol. J.">
        <title>The red bayberry genome and genetic basis of sex determination.</title>
        <authorList>
            <person name="Jia H.M."/>
            <person name="Jia H.J."/>
            <person name="Cai Q.L."/>
            <person name="Wang Y."/>
            <person name="Zhao H.B."/>
            <person name="Yang W.F."/>
            <person name="Wang G.Y."/>
            <person name="Li Y.H."/>
            <person name="Zhan D.L."/>
            <person name="Shen Y.T."/>
            <person name="Niu Q.F."/>
            <person name="Chang L."/>
            <person name="Qiu J."/>
            <person name="Zhao L."/>
            <person name="Xie H.B."/>
            <person name="Fu W.Y."/>
            <person name="Jin J."/>
            <person name="Li X.W."/>
            <person name="Jiao Y."/>
            <person name="Zhou C.C."/>
            <person name="Tu T."/>
            <person name="Chai C.Y."/>
            <person name="Gao J.L."/>
            <person name="Fan L.J."/>
            <person name="van de Weg E."/>
            <person name="Wang J.Y."/>
            <person name="Gao Z.S."/>
        </authorList>
    </citation>
    <scope>NUCLEOTIDE SEQUENCE [LARGE SCALE GENOMIC DNA]</scope>
    <source>
        <tissue evidence="3">Leaves</tissue>
    </source>
</reference>
<accession>A0A6A1VIB5</accession>
<dbReference type="InterPro" id="IPR001005">
    <property type="entry name" value="SANT/Myb"/>
</dbReference>
<feature type="compositionally biased region" description="Basic residues" evidence="1">
    <location>
        <begin position="132"/>
        <end position="144"/>
    </location>
</feature>
<dbReference type="Pfam" id="PF15963">
    <property type="entry name" value="Myb_DNA-bind_7"/>
    <property type="match status" value="1"/>
</dbReference>
<evidence type="ECO:0000259" key="2">
    <source>
        <dbReference type="PROSITE" id="PS51293"/>
    </source>
</evidence>
<feature type="compositionally biased region" description="Low complexity" evidence="1">
    <location>
        <begin position="399"/>
        <end position="409"/>
    </location>
</feature>
<dbReference type="GO" id="GO:0070898">
    <property type="term" value="P:RNA polymerase III preinitiation complex assembly"/>
    <property type="evidence" value="ECO:0007669"/>
    <property type="project" value="TreeGrafter"/>
</dbReference>
<evidence type="ECO:0000256" key="1">
    <source>
        <dbReference type="SAM" id="MobiDB-lite"/>
    </source>
</evidence>
<keyword evidence="4" id="KW-1185">Reference proteome</keyword>
<dbReference type="InterPro" id="IPR017884">
    <property type="entry name" value="SANT_dom"/>
</dbReference>
<feature type="region of interest" description="Disordered" evidence="1">
    <location>
        <begin position="281"/>
        <end position="378"/>
    </location>
</feature>
<organism evidence="3 4">
    <name type="scientific">Morella rubra</name>
    <name type="common">Chinese bayberry</name>
    <dbReference type="NCBI Taxonomy" id="262757"/>
    <lineage>
        <taxon>Eukaryota</taxon>
        <taxon>Viridiplantae</taxon>
        <taxon>Streptophyta</taxon>
        <taxon>Embryophyta</taxon>
        <taxon>Tracheophyta</taxon>
        <taxon>Spermatophyta</taxon>
        <taxon>Magnoliopsida</taxon>
        <taxon>eudicotyledons</taxon>
        <taxon>Gunneridae</taxon>
        <taxon>Pentapetalae</taxon>
        <taxon>rosids</taxon>
        <taxon>fabids</taxon>
        <taxon>Fagales</taxon>
        <taxon>Myricaceae</taxon>
        <taxon>Morella</taxon>
    </lineage>
</organism>
<feature type="region of interest" description="Disordered" evidence="1">
    <location>
        <begin position="218"/>
        <end position="238"/>
    </location>
</feature>
<dbReference type="PANTHER" id="PTHR22929:SF0">
    <property type="entry name" value="TRANSCRIPTION FACTOR TFIIIB COMPONENT B'' HOMOLOG"/>
    <property type="match status" value="1"/>
</dbReference>
<dbReference type="OrthoDB" id="272624at2759"/>
<feature type="compositionally biased region" description="Acidic residues" evidence="1">
    <location>
        <begin position="295"/>
        <end position="305"/>
    </location>
</feature>
<dbReference type="Proteomes" id="UP000516437">
    <property type="component" value="Chromosome 5"/>
</dbReference>
<sequence length="611" mass="68306">MGFELEPFDDILSDVVTKNSNEDGEGSLCLSEVPALLAVNIKDAEENFGSRACDSVGFSACWTCDAAEPCACPDSHLTQDTVTRKEAAVSNKDGDIQIDNGRSEIEEANVFPGTEGLDFMPDGNISSGLHAGKFRPKPKMKTRRERPSIDISHPEVVSTMHLQAPELVPSGAGFIDEGSVPALPADLTQDYFMRFDGFITSEPTSEIPMDEELRNVAETSHPDGPVLGDILHSEDVPEIPVEADVKARKGEDESGKSSRQLRKRVAFQIIDELLIEANEHGGFSAEPPFSNSNMDEGEDEEEDEEYRAQSTSQNKKGPRKSKKPEAEQGKPVRKRKKANEAADQSTQKPPKKFDHSTRQSRRRVDKALLETPEDDIDPQKLPIKDLILLAEYKERLVSKEAATSKTSSTNLRSHKSFNEESSYTGEETFASEQGRGSDDDQPSYPLINYQSFMVKTPSTRWSKQDTELFYEAVSQFGTDFAMIQQLFPGRTRHQVKLKFKKEEHQYPLRLSEALTSRAKDHSHFHMVIEQLQQASRAEQNSNIDDMAGVTGEEEVEEVTAQTKEEVAKPEQDQEVVVKDQEEVDFVDVHSPVKSDASEGDVYDWSQYKSDY</sequence>
<feature type="region of interest" description="Disordered" evidence="1">
    <location>
        <begin position="550"/>
        <end position="611"/>
    </location>
</feature>
<dbReference type="SUPFAM" id="SSF46689">
    <property type="entry name" value="Homeodomain-like"/>
    <property type="match status" value="1"/>
</dbReference>
<gene>
    <name evidence="3" type="ORF">CJ030_MR5G009694</name>
</gene>
<dbReference type="InterPro" id="IPR039467">
    <property type="entry name" value="TFIIIB_B''_Myb"/>
</dbReference>
<dbReference type="CDD" id="cd00167">
    <property type="entry name" value="SANT"/>
    <property type="match status" value="1"/>
</dbReference>
<feature type="region of interest" description="Disordered" evidence="1">
    <location>
        <begin position="399"/>
        <end position="441"/>
    </location>
</feature>
<dbReference type="GO" id="GO:0001156">
    <property type="term" value="F:TFIIIC-class transcription factor complex binding"/>
    <property type="evidence" value="ECO:0007669"/>
    <property type="project" value="TreeGrafter"/>
</dbReference>
<dbReference type="Gene3D" id="1.10.10.60">
    <property type="entry name" value="Homeodomain-like"/>
    <property type="match status" value="1"/>
</dbReference>
<proteinExistence type="predicted"/>
<evidence type="ECO:0000313" key="4">
    <source>
        <dbReference type="Proteomes" id="UP000516437"/>
    </source>
</evidence>
<dbReference type="InterPro" id="IPR009057">
    <property type="entry name" value="Homeodomain-like_sf"/>
</dbReference>
<dbReference type="AlphaFoldDB" id="A0A6A1VIB5"/>
<feature type="compositionally biased region" description="Basic and acidic residues" evidence="1">
    <location>
        <begin position="562"/>
        <end position="596"/>
    </location>
</feature>
<dbReference type="SMART" id="SM00717">
    <property type="entry name" value="SANT"/>
    <property type="match status" value="1"/>
</dbReference>
<feature type="domain" description="SANT" evidence="2">
    <location>
        <begin position="456"/>
        <end position="504"/>
    </location>
</feature>
<dbReference type="EMBL" id="RXIC02000023">
    <property type="protein sequence ID" value="KAB1212652.1"/>
    <property type="molecule type" value="Genomic_DNA"/>
</dbReference>
<protein>
    <submittedName>
        <fullName evidence="3">Transcription factor TFIIIB component B</fullName>
    </submittedName>
</protein>
<dbReference type="GO" id="GO:0000126">
    <property type="term" value="C:transcription factor TFIIIB complex"/>
    <property type="evidence" value="ECO:0007669"/>
    <property type="project" value="TreeGrafter"/>
</dbReference>
<evidence type="ECO:0000313" key="3">
    <source>
        <dbReference type="EMBL" id="KAB1212652.1"/>
    </source>
</evidence>
<comment type="caution">
    <text evidence="3">The sequence shown here is derived from an EMBL/GenBank/DDBJ whole genome shotgun (WGS) entry which is preliminary data.</text>
</comment>
<name>A0A6A1VIB5_9ROSI</name>
<dbReference type="PANTHER" id="PTHR22929">
    <property type="entry name" value="RNA POLYMERASE III TRANSCRIPTION INITIATION FACTOR B"/>
    <property type="match status" value="1"/>
</dbReference>